<sequence length="76" mass="8616">MHVAAPTPTTSRMEQQLVDEELFKILRQVPNSGHPNCGGGAGAELTEQTMEKKRRLKERKRTLNVITLEAIFKIDR</sequence>
<gene>
    <name evidence="2" type="ORF">VNO77_23381</name>
</gene>
<evidence type="ECO:0000313" key="3">
    <source>
        <dbReference type="Proteomes" id="UP001367508"/>
    </source>
</evidence>
<protein>
    <submittedName>
        <fullName evidence="2">Uncharacterized protein</fullName>
    </submittedName>
</protein>
<comment type="caution">
    <text evidence="2">The sequence shown here is derived from an EMBL/GenBank/DDBJ whole genome shotgun (WGS) entry which is preliminary data.</text>
</comment>
<feature type="region of interest" description="Disordered" evidence="1">
    <location>
        <begin position="30"/>
        <end position="56"/>
    </location>
</feature>
<dbReference type="AlphaFoldDB" id="A0AAN9L7Q5"/>
<proteinExistence type="predicted"/>
<dbReference type="Proteomes" id="UP001367508">
    <property type="component" value="Unassembled WGS sequence"/>
</dbReference>
<reference evidence="2 3" key="1">
    <citation type="submission" date="2024-01" db="EMBL/GenBank/DDBJ databases">
        <title>The genomes of 5 underutilized Papilionoideae crops provide insights into root nodulation and disease resistanc.</title>
        <authorList>
            <person name="Jiang F."/>
        </authorList>
    </citation>
    <scope>NUCLEOTIDE SEQUENCE [LARGE SCALE GENOMIC DNA]</scope>
    <source>
        <strain evidence="2">LVBAO_FW01</strain>
        <tissue evidence="2">Leaves</tissue>
    </source>
</reference>
<name>A0AAN9L7Q5_CANGL</name>
<keyword evidence="3" id="KW-1185">Reference proteome</keyword>
<dbReference type="EMBL" id="JAYMYQ010000005">
    <property type="protein sequence ID" value="KAK7329229.1"/>
    <property type="molecule type" value="Genomic_DNA"/>
</dbReference>
<evidence type="ECO:0000256" key="1">
    <source>
        <dbReference type="SAM" id="MobiDB-lite"/>
    </source>
</evidence>
<accession>A0AAN9L7Q5</accession>
<evidence type="ECO:0000313" key="2">
    <source>
        <dbReference type="EMBL" id="KAK7329229.1"/>
    </source>
</evidence>
<organism evidence="2 3">
    <name type="scientific">Canavalia gladiata</name>
    <name type="common">Sword bean</name>
    <name type="synonym">Dolichos gladiatus</name>
    <dbReference type="NCBI Taxonomy" id="3824"/>
    <lineage>
        <taxon>Eukaryota</taxon>
        <taxon>Viridiplantae</taxon>
        <taxon>Streptophyta</taxon>
        <taxon>Embryophyta</taxon>
        <taxon>Tracheophyta</taxon>
        <taxon>Spermatophyta</taxon>
        <taxon>Magnoliopsida</taxon>
        <taxon>eudicotyledons</taxon>
        <taxon>Gunneridae</taxon>
        <taxon>Pentapetalae</taxon>
        <taxon>rosids</taxon>
        <taxon>fabids</taxon>
        <taxon>Fabales</taxon>
        <taxon>Fabaceae</taxon>
        <taxon>Papilionoideae</taxon>
        <taxon>50 kb inversion clade</taxon>
        <taxon>NPAAA clade</taxon>
        <taxon>indigoferoid/millettioid clade</taxon>
        <taxon>Phaseoleae</taxon>
        <taxon>Canavalia</taxon>
    </lineage>
</organism>